<keyword evidence="3" id="KW-0812">Transmembrane</keyword>
<feature type="compositionally biased region" description="Basic residues" evidence="10">
    <location>
        <begin position="496"/>
        <end position="505"/>
    </location>
</feature>
<evidence type="ECO:0000256" key="10">
    <source>
        <dbReference type="SAM" id="MobiDB-lite"/>
    </source>
</evidence>
<accession>A0AAD8Z3Y6</accession>
<keyword evidence="4" id="KW-0732">Signal</keyword>
<evidence type="ECO:0000313" key="12">
    <source>
        <dbReference type="EMBL" id="KAK1790880.1"/>
    </source>
</evidence>
<dbReference type="CDD" id="cd00063">
    <property type="entry name" value="FN3"/>
    <property type="match status" value="2"/>
</dbReference>
<dbReference type="SMART" id="SM00060">
    <property type="entry name" value="FN3"/>
    <property type="match status" value="3"/>
</dbReference>
<keyword evidence="13" id="KW-1185">Reference proteome</keyword>
<comment type="similarity">
    <text evidence="2">Belongs to the type I cytokine receptor family. Type 2 subfamily.</text>
</comment>
<keyword evidence="6" id="KW-1133">Transmembrane helix</keyword>
<dbReference type="Proteomes" id="UP001239994">
    <property type="component" value="Unassembled WGS sequence"/>
</dbReference>
<dbReference type="InterPro" id="IPR036116">
    <property type="entry name" value="FN3_sf"/>
</dbReference>
<protein>
    <recommendedName>
        <fullName evidence="11">Fibronectin type-III domain-containing protein</fullName>
    </recommendedName>
</protein>
<dbReference type="PANTHER" id="PTHR48423">
    <property type="entry name" value="INTERLEUKIN-27 RECEPTOR SUBUNIT ALPHA"/>
    <property type="match status" value="1"/>
</dbReference>
<evidence type="ECO:0000256" key="6">
    <source>
        <dbReference type="ARBA" id="ARBA00022989"/>
    </source>
</evidence>
<evidence type="ECO:0000256" key="8">
    <source>
        <dbReference type="ARBA" id="ARBA00023170"/>
    </source>
</evidence>
<comment type="caution">
    <text evidence="12">The sequence shown here is derived from an EMBL/GenBank/DDBJ whole genome shotgun (WGS) entry which is preliminary data.</text>
</comment>
<gene>
    <name evidence="12" type="ORF">P4O66_014735</name>
</gene>
<feature type="non-terminal residue" evidence="12">
    <location>
        <position position="1"/>
    </location>
</feature>
<evidence type="ECO:0000256" key="1">
    <source>
        <dbReference type="ARBA" id="ARBA00004479"/>
    </source>
</evidence>
<evidence type="ECO:0000256" key="9">
    <source>
        <dbReference type="ARBA" id="ARBA00023180"/>
    </source>
</evidence>
<evidence type="ECO:0000256" key="7">
    <source>
        <dbReference type="ARBA" id="ARBA00023136"/>
    </source>
</evidence>
<evidence type="ECO:0000259" key="11">
    <source>
        <dbReference type="PROSITE" id="PS50853"/>
    </source>
</evidence>
<keyword evidence="9" id="KW-0325">Glycoprotein</keyword>
<dbReference type="EMBL" id="JAROKS010000021">
    <property type="protein sequence ID" value="KAK1790880.1"/>
    <property type="molecule type" value="Genomic_DNA"/>
</dbReference>
<proteinExistence type="inferred from homology"/>
<feature type="region of interest" description="Disordered" evidence="10">
    <location>
        <begin position="493"/>
        <end position="538"/>
    </location>
</feature>
<dbReference type="SUPFAM" id="SSF49265">
    <property type="entry name" value="Fibronectin type III"/>
    <property type="match status" value="2"/>
</dbReference>
<dbReference type="InterPro" id="IPR013783">
    <property type="entry name" value="Ig-like_fold"/>
</dbReference>
<keyword evidence="8" id="KW-0675">Receptor</keyword>
<feature type="domain" description="Fibronectin type-III" evidence="11">
    <location>
        <begin position="302"/>
        <end position="394"/>
    </location>
</feature>
<dbReference type="InterPro" id="IPR052672">
    <property type="entry name" value="Type1_Cytokine_Rcpt_Type2"/>
</dbReference>
<organism evidence="12 13">
    <name type="scientific">Electrophorus voltai</name>
    <dbReference type="NCBI Taxonomy" id="2609070"/>
    <lineage>
        <taxon>Eukaryota</taxon>
        <taxon>Metazoa</taxon>
        <taxon>Chordata</taxon>
        <taxon>Craniata</taxon>
        <taxon>Vertebrata</taxon>
        <taxon>Euteleostomi</taxon>
        <taxon>Actinopterygii</taxon>
        <taxon>Neopterygii</taxon>
        <taxon>Teleostei</taxon>
        <taxon>Ostariophysi</taxon>
        <taxon>Gymnotiformes</taxon>
        <taxon>Gymnotoidei</taxon>
        <taxon>Gymnotidae</taxon>
        <taxon>Electrophorus</taxon>
    </lineage>
</organism>
<dbReference type="InterPro" id="IPR003961">
    <property type="entry name" value="FN3_dom"/>
</dbReference>
<evidence type="ECO:0000256" key="2">
    <source>
        <dbReference type="ARBA" id="ARBA00008921"/>
    </source>
</evidence>
<comment type="subcellular location">
    <subcellularLocation>
        <location evidence="1">Membrane</location>
        <topology evidence="1">Single-pass type I membrane protein</topology>
    </subcellularLocation>
</comment>
<evidence type="ECO:0000256" key="4">
    <source>
        <dbReference type="ARBA" id="ARBA00022729"/>
    </source>
</evidence>
<feature type="domain" description="Fibronectin type-III" evidence="11">
    <location>
        <begin position="63"/>
        <end position="164"/>
    </location>
</feature>
<evidence type="ECO:0000313" key="13">
    <source>
        <dbReference type="Proteomes" id="UP001239994"/>
    </source>
</evidence>
<reference evidence="12" key="1">
    <citation type="submission" date="2023-03" db="EMBL/GenBank/DDBJ databases">
        <title>Electrophorus voltai genome.</title>
        <authorList>
            <person name="Bian C."/>
        </authorList>
    </citation>
    <scope>NUCLEOTIDE SEQUENCE</scope>
    <source>
        <strain evidence="12">CB-2022</strain>
        <tissue evidence="12">Muscle</tissue>
    </source>
</reference>
<feature type="non-terminal residue" evidence="12">
    <location>
        <position position="594"/>
    </location>
</feature>
<dbReference type="AlphaFoldDB" id="A0AAD8Z3Y6"/>
<keyword evidence="5" id="KW-0677">Repeat</keyword>
<evidence type="ECO:0000256" key="5">
    <source>
        <dbReference type="ARBA" id="ARBA00022737"/>
    </source>
</evidence>
<dbReference type="Gene3D" id="2.60.40.10">
    <property type="entry name" value="Immunoglobulins"/>
    <property type="match status" value="3"/>
</dbReference>
<dbReference type="GO" id="GO:0005886">
    <property type="term" value="C:plasma membrane"/>
    <property type="evidence" value="ECO:0007669"/>
    <property type="project" value="UniProtKB-ARBA"/>
</dbReference>
<dbReference type="Pfam" id="PF00041">
    <property type="entry name" value="fn3"/>
    <property type="match status" value="1"/>
</dbReference>
<sequence length="594" mass="65008">TYCLHNTDYKTVGSCTTADTWCSVNIGSAGHCFCVDVQAFCPSTSARSPRRCFAGINEVKMYPPRFTRLTTIPGNSHCLKLEWTDDMSVTLPSERAHRVIQIEYSIPHQAQSWNVSSVLHDWKMELCGLYPGTKHSVRLRAQDSRASHHWSGWSSIREAITAESAPGAVPELWRHIQPTDMSGQRHITLLWKPLQWPDTNGVILSYAASCWSDLDPPHQDCGRLDSSVTSCVVSVSANPCICNLTASNSAGTSPEAYIRIPGDRDAEGVLPEVPYNVSVQVLHEKTTRAPIFATGFTRQGAPSAGPKLKVLQTTGSSVILKWNSVPLEKLHGFIQNYTVVYVTNGKMKSQVLEGDVEQFSLTGLSAGEYAICVKAHTVAGSAEGPWVTVAVAGNDYLPIVAILVCTTGGLLILVITLSQGERIQHCLWPTIPDPSKTSLSTWARGSRSQLVFMGRTTGLCDHPCEEHQQACSFSDHSILSKTVIQEIFPRPLSAKTAKRKTHQPTHKVNAEEPSEDLSTEVSSRNNVMAKPQTPRAPSGCPPIADCCFGRDTVDERNLMERLRLCGQSPPAPEALARADKVDSSNLLYKKDFTS</sequence>
<dbReference type="PANTHER" id="PTHR48423:SF1">
    <property type="entry name" value="INTERLEUKIN-27 RECEPTOR SUBUNIT ALPHA"/>
    <property type="match status" value="1"/>
</dbReference>
<name>A0AAD8Z3Y6_9TELE</name>
<evidence type="ECO:0000256" key="3">
    <source>
        <dbReference type="ARBA" id="ARBA00022692"/>
    </source>
</evidence>
<dbReference type="PROSITE" id="PS50853">
    <property type="entry name" value="FN3"/>
    <property type="match status" value="2"/>
</dbReference>
<keyword evidence="7" id="KW-0472">Membrane</keyword>